<dbReference type="STRING" id="282676.B6F84_09795"/>
<accession>A0A1W6K3Z0</accession>
<dbReference type="OrthoDB" id="371709at2157"/>
<dbReference type="InterPro" id="IPR034904">
    <property type="entry name" value="FSCA_dom_sf"/>
</dbReference>
<dbReference type="Gene3D" id="3.30.300.130">
    <property type="entry name" value="Fe-S cluster assembly (FSCA)"/>
    <property type="match status" value="1"/>
</dbReference>
<dbReference type="PANTHER" id="PTHR42831">
    <property type="entry name" value="FE-S PROTEIN MATURATION AUXILIARY FACTOR YITW"/>
    <property type="match status" value="1"/>
</dbReference>
<evidence type="ECO:0000313" key="3">
    <source>
        <dbReference type="Proteomes" id="UP000193404"/>
    </source>
</evidence>
<dbReference type="SUPFAM" id="SSF117916">
    <property type="entry name" value="Fe-S cluster assembly (FSCA) domain-like"/>
    <property type="match status" value="1"/>
</dbReference>
<dbReference type="GeneID" id="41591217"/>
<keyword evidence="3" id="KW-1185">Reference proteome</keyword>
<dbReference type="EMBL" id="CP020477">
    <property type="protein sequence ID" value="ARM77144.1"/>
    <property type="molecule type" value="Genomic_DNA"/>
</dbReference>
<dbReference type="InterPro" id="IPR002744">
    <property type="entry name" value="MIP18-like"/>
</dbReference>
<organism evidence="2 3">
    <name type="scientific">Acidianus manzaensis</name>
    <dbReference type="NCBI Taxonomy" id="282676"/>
    <lineage>
        <taxon>Archaea</taxon>
        <taxon>Thermoproteota</taxon>
        <taxon>Thermoprotei</taxon>
        <taxon>Sulfolobales</taxon>
        <taxon>Sulfolobaceae</taxon>
        <taxon>Acidianus</taxon>
    </lineage>
</organism>
<protein>
    <submittedName>
        <fullName evidence="2">Phenylacetic acid degradation protein</fullName>
    </submittedName>
</protein>
<evidence type="ECO:0000313" key="2">
    <source>
        <dbReference type="EMBL" id="ARM77144.1"/>
    </source>
</evidence>
<dbReference type="AlphaFoldDB" id="A0A1W6K3Z0"/>
<reference evidence="2 3" key="1">
    <citation type="submission" date="2017-03" db="EMBL/GenBank/DDBJ databases">
        <title>Sulfur activation and transportation mechanism of thermophilic Archaea Acidianus manzaensis YN-25.</title>
        <authorList>
            <person name="Ma Y."/>
            <person name="Yang Y."/>
            <person name="Xia J."/>
        </authorList>
    </citation>
    <scope>NUCLEOTIDE SEQUENCE [LARGE SCALE GENOMIC DNA]</scope>
    <source>
        <strain evidence="2 3">YN-25</strain>
    </source>
</reference>
<dbReference type="RefSeq" id="WP_148692893.1">
    <property type="nucleotide sequence ID" value="NZ_CP020477.1"/>
</dbReference>
<proteinExistence type="predicted"/>
<dbReference type="Proteomes" id="UP000193404">
    <property type="component" value="Chromosome"/>
</dbReference>
<sequence>MSQINIDEWKKKIMEGLSQVYDPEIPVDIVNLGLIYELKISNDGDVYIRLGLTAPGCPVIDDLVYTVEQVIKESVPAKSVDVDIDLDTQWTPLKMSAEGREKFKKLYGYDIVEMWVQTYGLPTQDSTQEQKS</sequence>
<dbReference type="InterPro" id="IPR052339">
    <property type="entry name" value="Fe-S_Maturation_MIP18"/>
</dbReference>
<name>A0A1W6K3Z0_9CREN</name>
<dbReference type="PANTHER" id="PTHR42831:SF1">
    <property type="entry name" value="FE-S PROTEIN MATURATION AUXILIARY FACTOR YITW"/>
    <property type="match status" value="1"/>
</dbReference>
<feature type="domain" description="MIP18 family-like" evidence="1">
    <location>
        <begin position="10"/>
        <end position="82"/>
    </location>
</feature>
<dbReference type="Pfam" id="PF01883">
    <property type="entry name" value="FeS_assembly_P"/>
    <property type="match status" value="1"/>
</dbReference>
<gene>
    <name evidence="2" type="ORF">B6F84_09795</name>
</gene>
<dbReference type="KEGG" id="aman:B6F84_09795"/>
<evidence type="ECO:0000259" key="1">
    <source>
        <dbReference type="Pfam" id="PF01883"/>
    </source>
</evidence>